<evidence type="ECO:0000256" key="1">
    <source>
        <dbReference type="SAM" id="Phobius"/>
    </source>
</evidence>
<accession>A0A4Y9SWS1</accession>
<evidence type="ECO:0000313" key="2">
    <source>
        <dbReference type="EMBL" id="TFW31056.1"/>
    </source>
</evidence>
<name>A0A4Y9SWS1_9BURK</name>
<keyword evidence="1" id="KW-1133">Transmembrane helix</keyword>
<keyword evidence="1" id="KW-0472">Membrane</keyword>
<comment type="caution">
    <text evidence="2">The sequence shown here is derived from an EMBL/GenBank/DDBJ whole genome shotgun (WGS) entry which is preliminary data.</text>
</comment>
<dbReference type="Proteomes" id="UP000297729">
    <property type="component" value="Unassembled WGS sequence"/>
</dbReference>
<feature type="transmembrane region" description="Helical" evidence="1">
    <location>
        <begin position="67"/>
        <end position="88"/>
    </location>
</feature>
<protein>
    <submittedName>
        <fullName evidence="2">Uncharacterized protein</fullName>
    </submittedName>
</protein>
<dbReference type="AlphaFoldDB" id="A0A4Y9SWS1"/>
<gene>
    <name evidence="2" type="ORF">E4L98_01160</name>
</gene>
<proteinExistence type="predicted"/>
<dbReference type="OrthoDB" id="8777723at2"/>
<evidence type="ECO:0000313" key="3">
    <source>
        <dbReference type="Proteomes" id="UP000297729"/>
    </source>
</evidence>
<feature type="transmembrane region" description="Helical" evidence="1">
    <location>
        <begin position="12"/>
        <end position="31"/>
    </location>
</feature>
<feature type="transmembrane region" description="Helical" evidence="1">
    <location>
        <begin position="43"/>
        <end position="60"/>
    </location>
</feature>
<keyword evidence="1" id="KW-0812">Transmembrane</keyword>
<organism evidence="2 3">
    <name type="scientific">Duganella callida</name>
    <dbReference type="NCBI Taxonomy" id="2561932"/>
    <lineage>
        <taxon>Bacteria</taxon>
        <taxon>Pseudomonadati</taxon>
        <taxon>Pseudomonadota</taxon>
        <taxon>Betaproteobacteria</taxon>
        <taxon>Burkholderiales</taxon>
        <taxon>Oxalobacteraceae</taxon>
        <taxon>Telluria group</taxon>
        <taxon>Duganella</taxon>
    </lineage>
</organism>
<sequence>MNNHWANWPERPHPVLAVMLAIAVCAVPILLPHAALSDMPANLFAYFGCCLLAYPVAALLRHRVTSLPSTWAIAAVILLGLCFYHTNIITETANLAWAQRQQVTIGKFLFNLPQMTLGVLIWWVLVQRPDKRHR</sequence>
<keyword evidence="3" id="KW-1185">Reference proteome</keyword>
<dbReference type="EMBL" id="SPVG01000013">
    <property type="protein sequence ID" value="TFW31056.1"/>
    <property type="molecule type" value="Genomic_DNA"/>
</dbReference>
<feature type="transmembrane region" description="Helical" evidence="1">
    <location>
        <begin position="108"/>
        <end position="126"/>
    </location>
</feature>
<dbReference type="RefSeq" id="WP_135199730.1">
    <property type="nucleotide sequence ID" value="NZ_SPVG01000013.1"/>
</dbReference>
<reference evidence="2 3" key="1">
    <citation type="submission" date="2019-03" db="EMBL/GenBank/DDBJ databases">
        <title>Draft Genome Sequence of Duganella callidus sp. nov., a Novel Duganella Species Isolated from Cultivated Soil.</title>
        <authorList>
            <person name="Raths R."/>
            <person name="Peta V."/>
            <person name="Bucking H."/>
        </authorList>
    </citation>
    <scope>NUCLEOTIDE SEQUENCE [LARGE SCALE GENOMIC DNA]</scope>
    <source>
        <strain evidence="2 3">DN04</strain>
    </source>
</reference>